<feature type="transmembrane region" description="Helical" evidence="1">
    <location>
        <begin position="5"/>
        <end position="28"/>
    </location>
</feature>
<dbReference type="Proteomes" id="UP000460549">
    <property type="component" value="Unassembled WGS sequence"/>
</dbReference>
<dbReference type="RefSeq" id="WP_154425307.1">
    <property type="nucleotide sequence ID" value="NZ_VUNN01000010.1"/>
</dbReference>
<keyword evidence="1" id="KW-1133">Transmembrane helix</keyword>
<keyword evidence="1" id="KW-0812">Transmembrane</keyword>
<sequence length="131" mass="14764">MKKAILFSIVMAIIGAIGGYLIGMYTFSYYTNDMRALILEQVGTKEQFYLLTMAQSAIYALFTAFTGYLMSTRLGLMRKLTFEKESLKRVCIQVSALGILFFLDAPIFGYLIPEVAKEYDKGITLPYFLGS</sequence>
<dbReference type="EMBL" id="VUNN01000010">
    <property type="protein sequence ID" value="MSU06333.1"/>
    <property type="molecule type" value="Genomic_DNA"/>
</dbReference>
<comment type="caution">
    <text evidence="2">The sequence shown here is derived from an EMBL/GenBank/DDBJ whole genome shotgun (WGS) entry which is preliminary data.</text>
</comment>
<evidence type="ECO:0000313" key="3">
    <source>
        <dbReference type="Proteomes" id="UP000460549"/>
    </source>
</evidence>
<proteinExistence type="predicted"/>
<name>A0A7X2PDC6_9SPIO</name>
<gene>
    <name evidence="2" type="ORF">FYJ80_06010</name>
</gene>
<keyword evidence="1" id="KW-0472">Membrane</keyword>
<protein>
    <submittedName>
        <fullName evidence="2">Uncharacterized protein</fullName>
    </submittedName>
</protein>
<evidence type="ECO:0000256" key="1">
    <source>
        <dbReference type="SAM" id="Phobius"/>
    </source>
</evidence>
<accession>A0A7X2PDC6</accession>
<dbReference type="AlphaFoldDB" id="A0A7X2PDC6"/>
<evidence type="ECO:0000313" key="2">
    <source>
        <dbReference type="EMBL" id="MSU06333.1"/>
    </source>
</evidence>
<feature type="transmembrane region" description="Helical" evidence="1">
    <location>
        <begin position="48"/>
        <end position="69"/>
    </location>
</feature>
<reference evidence="2 3" key="1">
    <citation type="submission" date="2019-08" db="EMBL/GenBank/DDBJ databases">
        <title>In-depth cultivation of the pig gut microbiome towards novel bacterial diversity and tailored functional studies.</title>
        <authorList>
            <person name="Wylensek D."/>
            <person name="Hitch T.C.A."/>
            <person name="Clavel T."/>
        </authorList>
    </citation>
    <scope>NUCLEOTIDE SEQUENCE [LARGE SCALE GENOMIC DNA]</scope>
    <source>
        <strain evidence="2 3">NM-380-WT-3C1</strain>
    </source>
</reference>
<keyword evidence="3" id="KW-1185">Reference proteome</keyword>
<feature type="transmembrane region" description="Helical" evidence="1">
    <location>
        <begin position="90"/>
        <end position="112"/>
    </location>
</feature>
<organism evidence="2 3">
    <name type="scientific">Bullifex porci</name>
    <dbReference type="NCBI Taxonomy" id="2606638"/>
    <lineage>
        <taxon>Bacteria</taxon>
        <taxon>Pseudomonadati</taxon>
        <taxon>Spirochaetota</taxon>
        <taxon>Spirochaetia</taxon>
        <taxon>Spirochaetales</taxon>
        <taxon>Spirochaetaceae</taxon>
        <taxon>Bullifex</taxon>
    </lineage>
</organism>